<evidence type="ECO:0000256" key="3">
    <source>
        <dbReference type="ARBA" id="ARBA00022516"/>
    </source>
</evidence>
<dbReference type="Proteomes" id="UP000319040">
    <property type="component" value="Unassembled WGS sequence"/>
</dbReference>
<keyword evidence="11" id="KW-1185">Reference proteome</keyword>
<keyword evidence="3" id="KW-0444">Lipid biosynthesis</keyword>
<dbReference type="EC" id="4.1.1.33" evidence="2"/>
<dbReference type="RefSeq" id="WP_142531559.1">
    <property type="nucleotide sequence ID" value="NZ_FXTB01000001.1"/>
</dbReference>
<dbReference type="Pfam" id="PF18376">
    <property type="entry name" value="MDD_C"/>
    <property type="match status" value="1"/>
</dbReference>
<dbReference type="GO" id="GO:0019287">
    <property type="term" value="P:isopentenyl diphosphate biosynthetic process, mevalonate pathway"/>
    <property type="evidence" value="ECO:0007669"/>
    <property type="project" value="InterPro"/>
</dbReference>
<protein>
    <recommendedName>
        <fullName evidence="2">diphosphomevalonate decarboxylase</fullName>
        <ecNumber evidence="2">4.1.1.33</ecNumber>
    </recommendedName>
</protein>
<dbReference type="Gene3D" id="3.30.230.10">
    <property type="match status" value="1"/>
</dbReference>
<dbReference type="InterPro" id="IPR036554">
    <property type="entry name" value="GHMP_kinase_C_sf"/>
</dbReference>
<evidence type="ECO:0000259" key="8">
    <source>
        <dbReference type="Pfam" id="PF18376"/>
    </source>
</evidence>
<sequence>MRVNNRSYLSKSGLVGYSSPSNIAIIKYWGKTGVQIPLNPSLSFSLKHSVTETSVSYVLNPGQKDLCFNFYFEEGKSKKFEQKMEVFFNRVIDKFLWLHHYKLKIESKNTFPHSSGIASSASSYAAMALCLAKIHQQITGIKLSMEEISNIARLGSGSACRSVFGAWNTWGKFDMENSSNLNALNISQYVHPSFADIKDTILIVSKDKKEVSSTTGHQLMESHPYKTGRIQQANEHMLKLMEVLKNGDWNSFIEVAETEALSLHGLMMSSSPGYTLLLPNSLQIVQRIRKFREQNKIPVCFTIDAGPNIHVLYSASNKKQVREFIQKELLPYCENKSFINDELGSGPTEII</sequence>
<keyword evidence="4" id="KW-0547">Nucleotide-binding</keyword>
<dbReference type="PIRSF" id="PIRSF015950">
    <property type="entry name" value="Mev_P_decrbx"/>
    <property type="match status" value="1"/>
</dbReference>
<dbReference type="SUPFAM" id="SSF54211">
    <property type="entry name" value="Ribosomal protein S5 domain 2-like"/>
    <property type="match status" value="1"/>
</dbReference>
<feature type="domain" description="Diphosphomevalonate decarboxylase-like N-terminal" evidence="9">
    <location>
        <begin position="20"/>
        <end position="177"/>
    </location>
</feature>
<dbReference type="InterPro" id="IPR014721">
    <property type="entry name" value="Ribsml_uS5_D2-typ_fold_subgr"/>
</dbReference>
<dbReference type="InterPro" id="IPR053859">
    <property type="entry name" value="MVD-like_N"/>
</dbReference>
<dbReference type="OrthoDB" id="5498344at2"/>
<evidence type="ECO:0000256" key="4">
    <source>
        <dbReference type="ARBA" id="ARBA00022741"/>
    </source>
</evidence>
<dbReference type="InterPro" id="IPR005935">
    <property type="entry name" value="Mev_decarb"/>
</dbReference>
<dbReference type="GO" id="GO:0005829">
    <property type="term" value="C:cytosol"/>
    <property type="evidence" value="ECO:0007669"/>
    <property type="project" value="InterPro"/>
</dbReference>
<dbReference type="PANTHER" id="PTHR10977">
    <property type="entry name" value="DIPHOSPHOMEVALONATE DECARBOXYLASE"/>
    <property type="match status" value="1"/>
</dbReference>
<dbReference type="InterPro" id="IPR041431">
    <property type="entry name" value="Mvd1_C"/>
</dbReference>
<evidence type="ECO:0000259" key="9">
    <source>
        <dbReference type="Pfam" id="PF22700"/>
    </source>
</evidence>
<dbReference type="Gene3D" id="3.30.70.890">
    <property type="entry name" value="GHMP kinase, C-terminal domain"/>
    <property type="match status" value="1"/>
</dbReference>
<dbReference type="GO" id="GO:0004163">
    <property type="term" value="F:diphosphomevalonate decarboxylase activity"/>
    <property type="evidence" value="ECO:0007669"/>
    <property type="project" value="UniProtKB-EC"/>
</dbReference>
<dbReference type="SUPFAM" id="SSF55060">
    <property type="entry name" value="GHMP Kinase, C-terminal domain"/>
    <property type="match status" value="1"/>
</dbReference>
<dbReference type="InterPro" id="IPR020568">
    <property type="entry name" value="Ribosomal_Su5_D2-typ_SF"/>
</dbReference>
<dbReference type="Pfam" id="PF22700">
    <property type="entry name" value="MVD-like_N"/>
    <property type="match status" value="1"/>
</dbReference>
<proteinExistence type="inferred from homology"/>
<evidence type="ECO:0000256" key="6">
    <source>
        <dbReference type="ARBA" id="ARBA00023098"/>
    </source>
</evidence>
<evidence type="ECO:0000313" key="11">
    <source>
        <dbReference type="Proteomes" id="UP000319040"/>
    </source>
</evidence>
<evidence type="ECO:0000256" key="1">
    <source>
        <dbReference type="ARBA" id="ARBA00008831"/>
    </source>
</evidence>
<evidence type="ECO:0000256" key="5">
    <source>
        <dbReference type="ARBA" id="ARBA00022840"/>
    </source>
</evidence>
<feature type="domain" description="Mvd1 C-terminal" evidence="8">
    <location>
        <begin position="201"/>
        <end position="337"/>
    </location>
</feature>
<dbReference type="NCBIfam" id="TIGR01240">
    <property type="entry name" value="mevDPdecarb"/>
    <property type="match status" value="1"/>
</dbReference>
<dbReference type="InterPro" id="IPR029765">
    <property type="entry name" value="Mev_diP_decarb"/>
</dbReference>
<keyword evidence="5" id="KW-0067">ATP-binding</keyword>
<keyword evidence="6" id="KW-0443">Lipid metabolism</keyword>
<dbReference type="PANTHER" id="PTHR10977:SF3">
    <property type="entry name" value="DIPHOSPHOMEVALONATE DECARBOXYLASE"/>
    <property type="match status" value="1"/>
</dbReference>
<gene>
    <name evidence="10" type="ORF">SAMN06265379_101142</name>
</gene>
<name>A0A521AH64_SACCC</name>
<reference evidence="10 11" key="1">
    <citation type="submission" date="2017-05" db="EMBL/GenBank/DDBJ databases">
        <authorList>
            <person name="Varghese N."/>
            <person name="Submissions S."/>
        </authorList>
    </citation>
    <scope>NUCLEOTIDE SEQUENCE [LARGE SCALE GENOMIC DNA]</scope>
    <source>
        <strain evidence="10 11">DSM 27040</strain>
    </source>
</reference>
<evidence type="ECO:0000313" key="10">
    <source>
        <dbReference type="EMBL" id="SMO34165.1"/>
    </source>
</evidence>
<dbReference type="GO" id="GO:0005524">
    <property type="term" value="F:ATP binding"/>
    <property type="evidence" value="ECO:0007669"/>
    <property type="project" value="UniProtKB-KW"/>
</dbReference>
<dbReference type="AlphaFoldDB" id="A0A521AH64"/>
<keyword evidence="7" id="KW-0456">Lyase</keyword>
<organism evidence="10 11">
    <name type="scientific">Saccharicrinis carchari</name>
    <dbReference type="NCBI Taxonomy" id="1168039"/>
    <lineage>
        <taxon>Bacteria</taxon>
        <taxon>Pseudomonadati</taxon>
        <taxon>Bacteroidota</taxon>
        <taxon>Bacteroidia</taxon>
        <taxon>Marinilabiliales</taxon>
        <taxon>Marinilabiliaceae</taxon>
        <taxon>Saccharicrinis</taxon>
    </lineage>
</organism>
<dbReference type="EMBL" id="FXTB01000001">
    <property type="protein sequence ID" value="SMO34165.1"/>
    <property type="molecule type" value="Genomic_DNA"/>
</dbReference>
<evidence type="ECO:0000256" key="2">
    <source>
        <dbReference type="ARBA" id="ARBA00012296"/>
    </source>
</evidence>
<evidence type="ECO:0000256" key="7">
    <source>
        <dbReference type="ARBA" id="ARBA00023239"/>
    </source>
</evidence>
<accession>A0A521AH64</accession>
<comment type="similarity">
    <text evidence="1">Belongs to the diphosphomevalonate decarboxylase family.</text>
</comment>